<dbReference type="Proteomes" id="UP000531561">
    <property type="component" value="Unassembled WGS sequence"/>
</dbReference>
<proteinExistence type="predicted"/>
<evidence type="ECO:0000313" key="2">
    <source>
        <dbReference type="Proteomes" id="UP000531561"/>
    </source>
</evidence>
<accession>A0A8H6B4M4</accession>
<reference evidence="1 2" key="1">
    <citation type="journal article" date="2020" name="Phytopathology">
        <title>A high-quality genome resource of Botrytis fragariae, a new and rapidly spreading fungal pathogen causing strawberry gray mold in the U.S.A.</title>
        <authorList>
            <person name="Wu Y."/>
            <person name="Saski C.A."/>
            <person name="Schnabel G."/>
            <person name="Xiao S."/>
            <person name="Hu M."/>
        </authorList>
    </citation>
    <scope>NUCLEOTIDE SEQUENCE [LARGE SCALE GENOMIC DNA]</scope>
    <source>
        <strain evidence="1 2">BVB16</strain>
    </source>
</reference>
<dbReference type="AlphaFoldDB" id="A0A8H6B4M4"/>
<dbReference type="EMBL" id="JABFCT010000001">
    <property type="protein sequence ID" value="KAF5879145.1"/>
    <property type="molecule type" value="Genomic_DNA"/>
</dbReference>
<evidence type="ECO:0000313" key="1">
    <source>
        <dbReference type="EMBL" id="KAF5879145.1"/>
    </source>
</evidence>
<gene>
    <name evidence="1" type="ORF">Bfra_006349</name>
</gene>
<organism evidence="1 2">
    <name type="scientific">Botrytis fragariae</name>
    <dbReference type="NCBI Taxonomy" id="1964551"/>
    <lineage>
        <taxon>Eukaryota</taxon>
        <taxon>Fungi</taxon>
        <taxon>Dikarya</taxon>
        <taxon>Ascomycota</taxon>
        <taxon>Pezizomycotina</taxon>
        <taxon>Leotiomycetes</taxon>
        <taxon>Helotiales</taxon>
        <taxon>Sclerotiniaceae</taxon>
        <taxon>Botrytis</taxon>
    </lineage>
</organism>
<keyword evidence="2" id="KW-1185">Reference proteome</keyword>
<name>A0A8H6B4M4_9HELO</name>
<comment type="caution">
    <text evidence="1">The sequence shown here is derived from an EMBL/GenBank/DDBJ whole genome shotgun (WGS) entry which is preliminary data.</text>
</comment>
<protein>
    <submittedName>
        <fullName evidence="1">Uncharacterized protein</fullName>
    </submittedName>
</protein>
<dbReference type="GeneID" id="59260415"/>
<dbReference type="RefSeq" id="XP_037198089.1">
    <property type="nucleotide sequence ID" value="XM_037336723.1"/>
</dbReference>
<sequence>MKTVRTAQDGQRIWTRGLDTCVAIIVVGTLSTTGGIAKVMAHMSTGRTEVMQAWFAQVQASGTTNIVMYISQPDPSRNRNPDPVLVQEMATDIQKDYDFVYNLLVSSDTPLYNFNVWVRNQAHYLMIAGFAIYQRRLSDVSLNGPGLAEMESSPTGEVVADIFGLAAY</sequence>
<dbReference type="OrthoDB" id="10382947at2759"/>